<dbReference type="Proteomes" id="UP000694844">
    <property type="component" value="Chromosome 8"/>
</dbReference>
<name>A0A8B8B1Y5_CRAVI</name>
<evidence type="ECO:0000256" key="1">
    <source>
        <dbReference type="SAM" id="MobiDB-lite"/>
    </source>
</evidence>
<feature type="transmembrane region" description="Helical" evidence="2">
    <location>
        <begin position="20"/>
        <end position="39"/>
    </location>
</feature>
<keyword evidence="3" id="KW-1185">Reference proteome</keyword>
<accession>A0A8B8B1Y5</accession>
<dbReference type="GeneID" id="111106606"/>
<evidence type="ECO:0000256" key="2">
    <source>
        <dbReference type="SAM" id="Phobius"/>
    </source>
</evidence>
<evidence type="ECO:0000313" key="4">
    <source>
        <dbReference type="RefSeq" id="XP_022297043.1"/>
    </source>
</evidence>
<dbReference type="AlphaFoldDB" id="A0A8B8B1Y5"/>
<dbReference type="OrthoDB" id="6150111at2759"/>
<gene>
    <name evidence="4" type="primary">LOC111106606</name>
</gene>
<reference evidence="4" key="1">
    <citation type="submission" date="2025-08" db="UniProtKB">
        <authorList>
            <consortium name="RefSeq"/>
        </authorList>
    </citation>
    <scope>IDENTIFICATION</scope>
    <source>
        <tissue evidence="4">Whole sample</tissue>
    </source>
</reference>
<sequence length="256" mass="27951">MANSTCKCDCTSKACTPGSVLAGMIVGILITVLLLRGKWGWIKLYVIKKFQTLKRKPKAVANASYEPDFQFAGNAGNLLEGEDYQNVVINDEKEVNIVERPASDEIPGDDNVYAVSLKHVKKQAGLASDIIQKIASLHENSSKIVVRKSQEFEDFVDIEKNSTANEKLSRSATLPISKGPVEPAKSSSTNKSGEMKSKGKKKKTSKPTTNAISSPETQTAQTPKEQTSGVEPAKPDYVMREASQNGEYFVLDKTFC</sequence>
<keyword evidence="2" id="KW-0812">Transmembrane</keyword>
<feature type="region of interest" description="Disordered" evidence="1">
    <location>
        <begin position="164"/>
        <end position="239"/>
    </location>
</feature>
<proteinExistence type="predicted"/>
<keyword evidence="2" id="KW-0472">Membrane</keyword>
<dbReference type="KEGG" id="cvn:111106606"/>
<dbReference type="RefSeq" id="XP_022297043.1">
    <property type="nucleotide sequence ID" value="XM_022441335.1"/>
</dbReference>
<organism evidence="3 4">
    <name type="scientific">Crassostrea virginica</name>
    <name type="common">Eastern oyster</name>
    <dbReference type="NCBI Taxonomy" id="6565"/>
    <lineage>
        <taxon>Eukaryota</taxon>
        <taxon>Metazoa</taxon>
        <taxon>Spiralia</taxon>
        <taxon>Lophotrochozoa</taxon>
        <taxon>Mollusca</taxon>
        <taxon>Bivalvia</taxon>
        <taxon>Autobranchia</taxon>
        <taxon>Pteriomorphia</taxon>
        <taxon>Ostreida</taxon>
        <taxon>Ostreoidea</taxon>
        <taxon>Ostreidae</taxon>
        <taxon>Crassostrea</taxon>
    </lineage>
</organism>
<keyword evidence="2" id="KW-1133">Transmembrane helix</keyword>
<protein>
    <submittedName>
        <fullName evidence="4">Uncharacterized protein LOC111106606 isoform X1</fullName>
    </submittedName>
</protein>
<feature type="compositionally biased region" description="Polar residues" evidence="1">
    <location>
        <begin position="164"/>
        <end position="174"/>
    </location>
</feature>
<feature type="compositionally biased region" description="Polar residues" evidence="1">
    <location>
        <begin position="210"/>
        <end position="229"/>
    </location>
</feature>
<evidence type="ECO:0000313" key="3">
    <source>
        <dbReference type="Proteomes" id="UP000694844"/>
    </source>
</evidence>